<dbReference type="HAMAP" id="MF_01694">
    <property type="entry name" value="BioB"/>
    <property type="match status" value="1"/>
</dbReference>
<keyword evidence="5 16" id="KW-0004">4Fe-4S</keyword>
<accession>A0A1M5SJ67</accession>
<keyword evidence="11 16" id="KW-0408">Iron</keyword>
<keyword evidence="12 16" id="KW-0411">Iron-sulfur</keyword>
<feature type="binding site" evidence="16 17">
    <location>
        <position position="66"/>
    </location>
    <ligand>
        <name>[4Fe-4S] cluster</name>
        <dbReference type="ChEBI" id="CHEBI:49883"/>
        <note>4Fe-4S-S-AdoMet</note>
    </ligand>
</feature>
<evidence type="ECO:0000256" key="15">
    <source>
        <dbReference type="ARBA" id="ARBA00070199"/>
    </source>
</evidence>
<dbReference type="GO" id="GO:0005506">
    <property type="term" value="F:iron ion binding"/>
    <property type="evidence" value="ECO:0007669"/>
    <property type="project" value="UniProtKB-UniRule"/>
</dbReference>
<comment type="subunit">
    <text evidence="3 16">Homodimer.</text>
</comment>
<dbReference type="OrthoDB" id="9786826at2"/>
<dbReference type="GO" id="GO:0051539">
    <property type="term" value="F:4 iron, 4 sulfur cluster binding"/>
    <property type="evidence" value="ECO:0007669"/>
    <property type="project" value="UniProtKB-KW"/>
</dbReference>
<name>A0A1M5SJ67_9CLOT</name>
<keyword evidence="20" id="KW-1185">Reference proteome</keyword>
<dbReference type="GO" id="GO:0009102">
    <property type="term" value="P:biotin biosynthetic process"/>
    <property type="evidence" value="ECO:0007669"/>
    <property type="project" value="UniProtKB-UniRule"/>
</dbReference>
<dbReference type="InterPro" id="IPR024177">
    <property type="entry name" value="Biotin_synthase"/>
</dbReference>
<keyword evidence="10 16" id="KW-0093">Biotin biosynthesis</keyword>
<dbReference type="UniPathway" id="UPA00078">
    <property type="reaction ID" value="UER00162"/>
</dbReference>
<dbReference type="STRING" id="1121306.SAMN02745196_00194"/>
<dbReference type="InterPro" id="IPR013785">
    <property type="entry name" value="Aldolase_TIM"/>
</dbReference>
<dbReference type="RefSeq" id="WP_072829155.1">
    <property type="nucleotide sequence ID" value="NZ_FQXP01000003.1"/>
</dbReference>
<evidence type="ECO:0000256" key="8">
    <source>
        <dbReference type="ARBA" id="ARBA00022714"/>
    </source>
</evidence>
<dbReference type="PIRSF" id="PIRSF001619">
    <property type="entry name" value="Biotin_synth"/>
    <property type="match status" value="1"/>
</dbReference>
<comment type="catalytic activity">
    <reaction evidence="13 16">
        <text>(4R,5S)-dethiobiotin + (sulfur carrier)-SH + 2 reduced [2Fe-2S]-[ferredoxin] + 2 S-adenosyl-L-methionine = (sulfur carrier)-H + biotin + 2 5'-deoxyadenosine + 2 L-methionine + 2 oxidized [2Fe-2S]-[ferredoxin]</text>
        <dbReference type="Rhea" id="RHEA:22060"/>
        <dbReference type="Rhea" id="RHEA-COMP:10000"/>
        <dbReference type="Rhea" id="RHEA-COMP:10001"/>
        <dbReference type="Rhea" id="RHEA-COMP:14737"/>
        <dbReference type="Rhea" id="RHEA-COMP:14739"/>
        <dbReference type="ChEBI" id="CHEBI:17319"/>
        <dbReference type="ChEBI" id="CHEBI:29917"/>
        <dbReference type="ChEBI" id="CHEBI:33737"/>
        <dbReference type="ChEBI" id="CHEBI:33738"/>
        <dbReference type="ChEBI" id="CHEBI:57586"/>
        <dbReference type="ChEBI" id="CHEBI:57844"/>
        <dbReference type="ChEBI" id="CHEBI:59789"/>
        <dbReference type="ChEBI" id="CHEBI:64428"/>
        <dbReference type="ChEBI" id="CHEBI:149473"/>
        <dbReference type="EC" id="2.8.1.6"/>
    </reaction>
</comment>
<dbReference type="InterPro" id="IPR002684">
    <property type="entry name" value="Biotin_synth/BioAB"/>
</dbReference>
<evidence type="ECO:0000256" key="11">
    <source>
        <dbReference type="ARBA" id="ARBA00023004"/>
    </source>
</evidence>
<dbReference type="AlphaFoldDB" id="A0A1M5SJ67"/>
<evidence type="ECO:0000256" key="10">
    <source>
        <dbReference type="ARBA" id="ARBA00022756"/>
    </source>
</evidence>
<evidence type="ECO:0000313" key="20">
    <source>
        <dbReference type="Proteomes" id="UP000184526"/>
    </source>
</evidence>
<comment type="cofactor">
    <cofactor evidence="16">
        <name>[2Fe-2S] cluster</name>
        <dbReference type="ChEBI" id="CHEBI:190135"/>
    </cofactor>
    <text evidence="16">Binds 1 [2Fe-2S] cluster. The cluster is coordinated with 3 cysteines and 1 arginine.</text>
</comment>
<feature type="binding site" evidence="16 17">
    <location>
        <position position="62"/>
    </location>
    <ligand>
        <name>[4Fe-4S] cluster</name>
        <dbReference type="ChEBI" id="CHEBI:49883"/>
        <note>4Fe-4S-S-AdoMet</note>
    </ligand>
</feature>
<feature type="binding site" evidence="16 17">
    <location>
        <position position="106"/>
    </location>
    <ligand>
        <name>[2Fe-2S] cluster</name>
        <dbReference type="ChEBI" id="CHEBI:190135"/>
    </ligand>
</feature>
<dbReference type="GO" id="GO:0051537">
    <property type="term" value="F:2 iron, 2 sulfur cluster binding"/>
    <property type="evidence" value="ECO:0007669"/>
    <property type="project" value="UniProtKB-KW"/>
</dbReference>
<dbReference type="FunFam" id="3.20.20.70:FF:000026">
    <property type="entry name" value="Biotin synthase"/>
    <property type="match status" value="1"/>
</dbReference>
<dbReference type="GO" id="GO:0004076">
    <property type="term" value="F:biotin synthase activity"/>
    <property type="evidence" value="ECO:0007669"/>
    <property type="project" value="UniProtKB-UniRule"/>
</dbReference>
<feature type="domain" description="Radical SAM core" evidence="18">
    <location>
        <begin position="44"/>
        <end position="273"/>
    </location>
</feature>
<dbReference type="SFLD" id="SFLDG01278">
    <property type="entry name" value="biotin_synthase_like"/>
    <property type="match status" value="1"/>
</dbReference>
<evidence type="ECO:0000313" key="19">
    <source>
        <dbReference type="EMBL" id="SHH38632.1"/>
    </source>
</evidence>
<sequence>MSCIKELKDKILKGYEINRDEAIRLVTAPLKELCESANEIREKLCGNSFDLCTIINGKSGRCSENCKFCAQSIHYKVKIDEYPILCSDKILKEAIYNEKRGILRYSIVTSGRKLSNNEFEKVYESYKLLKEKSEISLCASHGLLSFEQFEKLKEVGVLRYHNNLESSRRYFKEICTTHSYDEKINAIKNAQKAGLEVCSGGIMGMGETMDHRIDMFLELRELGIKSIPINILNPIKGTPFENLEVLKKEEICRIVSICRFIVPSAAIRLAGGRGLMDDKGKDAIKSGANAAISGDMLTTAGISIEEDMKMIKSLNFEVKRI</sequence>
<dbReference type="PANTHER" id="PTHR22976:SF2">
    <property type="entry name" value="BIOTIN SYNTHASE, MITOCHONDRIAL"/>
    <property type="match status" value="1"/>
</dbReference>
<keyword evidence="6 16" id="KW-0808">Transferase</keyword>
<feature type="binding site" evidence="16 17">
    <location>
        <position position="69"/>
    </location>
    <ligand>
        <name>[4Fe-4S] cluster</name>
        <dbReference type="ChEBI" id="CHEBI:49883"/>
        <note>4Fe-4S-S-AdoMet</note>
    </ligand>
</feature>
<evidence type="ECO:0000256" key="6">
    <source>
        <dbReference type="ARBA" id="ARBA00022679"/>
    </source>
</evidence>
<evidence type="ECO:0000256" key="12">
    <source>
        <dbReference type="ARBA" id="ARBA00023014"/>
    </source>
</evidence>
<evidence type="ECO:0000259" key="18">
    <source>
        <dbReference type="PROSITE" id="PS51918"/>
    </source>
</evidence>
<dbReference type="Proteomes" id="UP000184526">
    <property type="component" value="Unassembled WGS sequence"/>
</dbReference>
<dbReference type="EMBL" id="FQXP01000003">
    <property type="protein sequence ID" value="SHH38632.1"/>
    <property type="molecule type" value="Genomic_DNA"/>
</dbReference>
<reference evidence="19 20" key="1">
    <citation type="submission" date="2016-11" db="EMBL/GenBank/DDBJ databases">
        <authorList>
            <person name="Jaros S."/>
            <person name="Januszkiewicz K."/>
            <person name="Wedrychowicz H."/>
        </authorList>
    </citation>
    <scope>NUCLEOTIDE SEQUENCE [LARGE SCALE GENOMIC DNA]</scope>
    <source>
        <strain evidence="19 20">DSM 3089</strain>
    </source>
</reference>
<comment type="cofactor">
    <cofactor evidence="17">
        <name>[2Fe-2S] cluster</name>
        <dbReference type="ChEBI" id="CHEBI:190135"/>
    </cofactor>
    <text evidence="17">Binds 1 [2Fe-2S] cluster. The cluster is coordinated with 3 cysteines and 1 arginine.</text>
</comment>
<feature type="binding site" evidence="16 17">
    <location>
        <position position="198"/>
    </location>
    <ligand>
        <name>[2Fe-2S] cluster</name>
        <dbReference type="ChEBI" id="CHEBI:190135"/>
    </ligand>
</feature>
<dbReference type="NCBIfam" id="TIGR00433">
    <property type="entry name" value="bioB"/>
    <property type="match status" value="1"/>
</dbReference>
<evidence type="ECO:0000256" key="1">
    <source>
        <dbReference type="ARBA" id="ARBA00004942"/>
    </source>
</evidence>
<dbReference type="Pfam" id="PF04055">
    <property type="entry name" value="Radical_SAM"/>
    <property type="match status" value="1"/>
</dbReference>
<evidence type="ECO:0000256" key="13">
    <source>
        <dbReference type="ARBA" id="ARBA00051157"/>
    </source>
</evidence>
<evidence type="ECO:0000256" key="17">
    <source>
        <dbReference type="PIRSR" id="PIRSR001619-1"/>
    </source>
</evidence>
<keyword evidence="7 16" id="KW-0949">S-adenosyl-L-methionine</keyword>
<feature type="binding site" evidence="16 17">
    <location>
        <position position="138"/>
    </location>
    <ligand>
        <name>[2Fe-2S] cluster</name>
        <dbReference type="ChEBI" id="CHEBI:190135"/>
    </ligand>
</feature>
<dbReference type="EC" id="2.8.1.6" evidence="4 16"/>
<dbReference type="CDD" id="cd01335">
    <property type="entry name" value="Radical_SAM"/>
    <property type="match status" value="1"/>
</dbReference>
<comment type="cofactor">
    <cofactor evidence="16 17">
        <name>[4Fe-4S] cluster</name>
        <dbReference type="ChEBI" id="CHEBI:49883"/>
    </cofactor>
    <text evidence="16 17">Binds 1 [4Fe-4S] cluster. The cluster is coordinated with 3 cysteines and an exchangeable S-adenosyl-L-methionine.</text>
</comment>
<evidence type="ECO:0000256" key="7">
    <source>
        <dbReference type="ARBA" id="ARBA00022691"/>
    </source>
</evidence>
<comment type="function">
    <text evidence="14 16">Catalyzes the conversion of dethiobiotin (DTB) to biotin by the insertion of a sulfur atom into dethiobiotin via a radical-based mechanism.</text>
</comment>
<dbReference type="SMART" id="SM00729">
    <property type="entry name" value="Elp3"/>
    <property type="match status" value="1"/>
</dbReference>
<keyword evidence="8 16" id="KW-0001">2Fe-2S</keyword>
<dbReference type="InterPro" id="IPR007197">
    <property type="entry name" value="rSAM"/>
</dbReference>
<dbReference type="SFLD" id="SFLDG01060">
    <property type="entry name" value="BATS_domain_containing"/>
    <property type="match status" value="1"/>
</dbReference>
<protein>
    <recommendedName>
        <fullName evidence="15 16">Biotin synthase</fullName>
        <ecNumber evidence="4 16">2.8.1.6</ecNumber>
    </recommendedName>
</protein>
<proteinExistence type="inferred from homology"/>
<comment type="similarity">
    <text evidence="2 16">Belongs to the radical SAM superfamily. Biotin synthase family.</text>
</comment>
<feature type="binding site" evidence="16 17">
    <location>
        <position position="268"/>
    </location>
    <ligand>
        <name>[2Fe-2S] cluster</name>
        <dbReference type="ChEBI" id="CHEBI:190135"/>
    </ligand>
</feature>
<dbReference type="PANTHER" id="PTHR22976">
    <property type="entry name" value="BIOTIN SYNTHASE"/>
    <property type="match status" value="1"/>
</dbReference>
<evidence type="ECO:0000256" key="3">
    <source>
        <dbReference type="ARBA" id="ARBA00011738"/>
    </source>
</evidence>
<dbReference type="Pfam" id="PF06968">
    <property type="entry name" value="BATS"/>
    <property type="match status" value="1"/>
</dbReference>
<keyword evidence="9 16" id="KW-0479">Metal-binding</keyword>
<dbReference type="InterPro" id="IPR006638">
    <property type="entry name" value="Elp3/MiaA/NifB-like_rSAM"/>
</dbReference>
<evidence type="ECO:0000256" key="5">
    <source>
        <dbReference type="ARBA" id="ARBA00022485"/>
    </source>
</evidence>
<evidence type="ECO:0000256" key="2">
    <source>
        <dbReference type="ARBA" id="ARBA00010765"/>
    </source>
</evidence>
<evidence type="ECO:0000256" key="16">
    <source>
        <dbReference type="HAMAP-Rule" id="MF_01694"/>
    </source>
</evidence>
<dbReference type="Gene3D" id="3.20.20.70">
    <property type="entry name" value="Aldolase class I"/>
    <property type="match status" value="1"/>
</dbReference>
<organism evidence="19 20">
    <name type="scientific">Clostridium collagenovorans DSM 3089</name>
    <dbReference type="NCBI Taxonomy" id="1121306"/>
    <lineage>
        <taxon>Bacteria</taxon>
        <taxon>Bacillati</taxon>
        <taxon>Bacillota</taxon>
        <taxon>Clostridia</taxon>
        <taxon>Eubacteriales</taxon>
        <taxon>Clostridiaceae</taxon>
        <taxon>Clostridium</taxon>
    </lineage>
</organism>
<evidence type="ECO:0000256" key="14">
    <source>
        <dbReference type="ARBA" id="ARBA00057568"/>
    </source>
</evidence>
<dbReference type="InterPro" id="IPR058240">
    <property type="entry name" value="rSAM_sf"/>
</dbReference>
<dbReference type="SUPFAM" id="SSF102114">
    <property type="entry name" value="Radical SAM enzymes"/>
    <property type="match status" value="1"/>
</dbReference>
<dbReference type="SMART" id="SM00876">
    <property type="entry name" value="BATS"/>
    <property type="match status" value="1"/>
</dbReference>
<evidence type="ECO:0000256" key="4">
    <source>
        <dbReference type="ARBA" id="ARBA00012236"/>
    </source>
</evidence>
<dbReference type="InterPro" id="IPR010722">
    <property type="entry name" value="BATS_dom"/>
</dbReference>
<dbReference type="SFLD" id="SFLDS00029">
    <property type="entry name" value="Radical_SAM"/>
    <property type="match status" value="1"/>
</dbReference>
<gene>
    <name evidence="16" type="primary">bioB</name>
    <name evidence="19" type="ORF">SAMN02745196_00194</name>
</gene>
<evidence type="ECO:0000256" key="9">
    <source>
        <dbReference type="ARBA" id="ARBA00022723"/>
    </source>
</evidence>
<dbReference type="PROSITE" id="PS51918">
    <property type="entry name" value="RADICAL_SAM"/>
    <property type="match status" value="1"/>
</dbReference>
<comment type="pathway">
    <text evidence="1 16">Cofactor biosynthesis; biotin biosynthesis; biotin from 7,8-diaminononanoate: step 2/2.</text>
</comment>